<dbReference type="Proteomes" id="UP000178367">
    <property type="component" value="Unassembled WGS sequence"/>
</dbReference>
<dbReference type="InterPro" id="IPR029063">
    <property type="entry name" value="SAM-dependent_MTases_sf"/>
</dbReference>
<evidence type="ECO:0000313" key="3">
    <source>
        <dbReference type="Proteomes" id="UP000178367"/>
    </source>
</evidence>
<gene>
    <name evidence="2" type="ORF">A2227_02650</name>
</gene>
<evidence type="ECO:0000313" key="2">
    <source>
        <dbReference type="EMBL" id="OGF26094.1"/>
    </source>
</evidence>
<dbReference type="InterPro" id="IPR006342">
    <property type="entry name" value="FkbM_mtfrase"/>
</dbReference>
<sequence length="238" mass="27686">MINEFKKTIPRFVKNFYTGSLKSYKKISYSQCGEDLIMFSLVKKFPKDSLLYIDVGAHHPKRFSNTALFYKNGWRGINVEPDKNNFKLFGKRKRDINLNLGVYTKEGIMPYFRLNESTLNTFSENEAREYEKKHNFKIIAIDEIPIATLNSVINKYNNGIFPPFLNIDTEGTELEILQTIDYVKNFPKIICAETMGYGGYRSTNENKELINFLLGVGYLIYGQTGLNSIFTHKKWINY</sequence>
<dbReference type="AlphaFoldDB" id="A0A1F5SHF6"/>
<name>A0A1F5SHF6_9BACT</name>
<organism evidence="2 3">
    <name type="scientific">Candidatus Falkowbacteria bacterium RIFOXYA2_FULL_47_19</name>
    <dbReference type="NCBI Taxonomy" id="1797994"/>
    <lineage>
        <taxon>Bacteria</taxon>
        <taxon>Candidatus Falkowiibacteriota</taxon>
    </lineage>
</organism>
<dbReference type="SUPFAM" id="SSF53335">
    <property type="entry name" value="S-adenosyl-L-methionine-dependent methyltransferases"/>
    <property type="match status" value="1"/>
</dbReference>
<comment type="caution">
    <text evidence="2">The sequence shown here is derived from an EMBL/GenBank/DDBJ whole genome shotgun (WGS) entry which is preliminary data.</text>
</comment>
<dbReference type="Gene3D" id="3.40.50.150">
    <property type="entry name" value="Vaccinia Virus protein VP39"/>
    <property type="match status" value="1"/>
</dbReference>
<accession>A0A1F5SHF6</accession>
<dbReference type="STRING" id="1797994.A2227_02650"/>
<dbReference type="Pfam" id="PF05050">
    <property type="entry name" value="Methyltransf_21"/>
    <property type="match status" value="1"/>
</dbReference>
<proteinExistence type="predicted"/>
<protein>
    <recommendedName>
        <fullName evidence="1">Methyltransferase FkbM domain-containing protein</fullName>
    </recommendedName>
</protein>
<feature type="domain" description="Methyltransferase FkbM" evidence="1">
    <location>
        <begin position="54"/>
        <end position="219"/>
    </location>
</feature>
<evidence type="ECO:0000259" key="1">
    <source>
        <dbReference type="Pfam" id="PF05050"/>
    </source>
</evidence>
<dbReference type="EMBL" id="MFGB01000017">
    <property type="protein sequence ID" value="OGF26094.1"/>
    <property type="molecule type" value="Genomic_DNA"/>
</dbReference>
<reference evidence="2 3" key="1">
    <citation type="journal article" date="2016" name="Nat. Commun.">
        <title>Thousands of microbial genomes shed light on interconnected biogeochemical processes in an aquifer system.</title>
        <authorList>
            <person name="Anantharaman K."/>
            <person name="Brown C.T."/>
            <person name="Hug L.A."/>
            <person name="Sharon I."/>
            <person name="Castelle C.J."/>
            <person name="Probst A.J."/>
            <person name="Thomas B.C."/>
            <person name="Singh A."/>
            <person name="Wilkins M.J."/>
            <person name="Karaoz U."/>
            <person name="Brodie E.L."/>
            <person name="Williams K.H."/>
            <person name="Hubbard S.S."/>
            <person name="Banfield J.F."/>
        </authorList>
    </citation>
    <scope>NUCLEOTIDE SEQUENCE [LARGE SCALE GENOMIC DNA]</scope>
</reference>
<dbReference type="NCBIfam" id="TIGR01444">
    <property type="entry name" value="fkbM_fam"/>
    <property type="match status" value="1"/>
</dbReference>